<reference evidence="2" key="1">
    <citation type="submission" date="2019-03" db="EMBL/GenBank/DDBJ databases">
        <title>WGS assembly of Setaria viridis.</title>
        <authorList>
            <person name="Huang P."/>
            <person name="Jenkins J."/>
            <person name="Grimwood J."/>
            <person name="Barry K."/>
            <person name="Healey A."/>
            <person name="Mamidi S."/>
            <person name="Sreedasyam A."/>
            <person name="Shu S."/>
            <person name="Feldman M."/>
            <person name="Wu J."/>
            <person name="Yu Y."/>
            <person name="Chen C."/>
            <person name="Johnson J."/>
            <person name="Rokhsar D."/>
            <person name="Baxter I."/>
            <person name="Schmutz J."/>
            <person name="Brutnell T."/>
            <person name="Kellogg E."/>
        </authorList>
    </citation>
    <scope>NUCLEOTIDE SEQUENCE [LARGE SCALE GENOMIC DNA]</scope>
</reference>
<dbReference type="Proteomes" id="UP000298652">
    <property type="component" value="Chromosome 5"/>
</dbReference>
<keyword evidence="3" id="KW-1185">Reference proteome</keyword>
<organism evidence="2 3">
    <name type="scientific">Setaria viridis</name>
    <name type="common">Green bristlegrass</name>
    <name type="synonym">Setaria italica subsp. viridis</name>
    <dbReference type="NCBI Taxonomy" id="4556"/>
    <lineage>
        <taxon>Eukaryota</taxon>
        <taxon>Viridiplantae</taxon>
        <taxon>Streptophyta</taxon>
        <taxon>Embryophyta</taxon>
        <taxon>Tracheophyta</taxon>
        <taxon>Spermatophyta</taxon>
        <taxon>Magnoliopsida</taxon>
        <taxon>Liliopsida</taxon>
        <taxon>Poales</taxon>
        <taxon>Poaceae</taxon>
        <taxon>PACMAD clade</taxon>
        <taxon>Panicoideae</taxon>
        <taxon>Panicodae</taxon>
        <taxon>Paniceae</taxon>
        <taxon>Cenchrinae</taxon>
        <taxon>Setaria</taxon>
    </lineage>
</organism>
<dbReference type="AlphaFoldDB" id="A0A4U6UGS5"/>
<dbReference type="Gramene" id="TKW15310">
    <property type="protein sequence ID" value="TKW15310"/>
    <property type="gene ID" value="SEVIR_5G229200v2"/>
</dbReference>
<gene>
    <name evidence="2" type="ORF">SEVIR_5G229200v2</name>
</gene>
<protein>
    <submittedName>
        <fullName evidence="2">Uncharacterized protein</fullName>
    </submittedName>
</protein>
<feature type="region of interest" description="Disordered" evidence="1">
    <location>
        <begin position="126"/>
        <end position="165"/>
    </location>
</feature>
<feature type="compositionally biased region" description="Polar residues" evidence="1">
    <location>
        <begin position="1"/>
        <end position="12"/>
    </location>
</feature>
<feature type="region of interest" description="Disordered" evidence="1">
    <location>
        <begin position="1"/>
        <end position="38"/>
    </location>
</feature>
<evidence type="ECO:0000256" key="1">
    <source>
        <dbReference type="SAM" id="MobiDB-lite"/>
    </source>
</evidence>
<accession>A0A4U6UGS5</accession>
<sequence length="243" mass="26059">MPTASHASTCSPNPHGIPSPRPPDRPEAPNARRPRPITAEDHPELCLLCPMAPLANGRLARALAAPSLILSPPEPRLDPPPHHGPIKETPLTGNTTPLPPPAPAQLLSPLSHRFLLCAAAELPSSATAGVPSKPRRRPSLSAYDLPPKSTPFRPQGFTGRPGGKPLTPFVSVRPTPFVSVRPTPFCSVRLTALCSVRSTPFCSVARPLFFSCHPIPFLFVSPDPVSFADPSPPRLRARLYLFL</sequence>
<name>A0A4U6UGS5_SETVI</name>
<dbReference type="EMBL" id="CM016556">
    <property type="protein sequence ID" value="TKW15310.1"/>
    <property type="molecule type" value="Genomic_DNA"/>
</dbReference>
<proteinExistence type="predicted"/>
<evidence type="ECO:0000313" key="3">
    <source>
        <dbReference type="Proteomes" id="UP000298652"/>
    </source>
</evidence>
<feature type="region of interest" description="Disordered" evidence="1">
    <location>
        <begin position="71"/>
        <end position="95"/>
    </location>
</feature>
<evidence type="ECO:0000313" key="2">
    <source>
        <dbReference type="EMBL" id="TKW15310.1"/>
    </source>
</evidence>